<accession>A0ABT9QH21</accession>
<dbReference type="Proteomes" id="UP001225356">
    <property type="component" value="Unassembled WGS sequence"/>
</dbReference>
<name>A0ABT9QH21_9ACTN</name>
<dbReference type="EMBL" id="JAUSQU010000001">
    <property type="protein sequence ID" value="MDP9845984.1"/>
    <property type="molecule type" value="Genomic_DNA"/>
</dbReference>
<protein>
    <submittedName>
        <fullName evidence="1">2-phosphoglycerate kinase</fullName>
    </submittedName>
</protein>
<dbReference type="RefSeq" id="WP_307562066.1">
    <property type="nucleotide sequence ID" value="NZ_JAUSQU010000001.1"/>
</dbReference>
<evidence type="ECO:0000313" key="2">
    <source>
        <dbReference type="Proteomes" id="UP001225356"/>
    </source>
</evidence>
<dbReference type="Gene3D" id="3.40.50.300">
    <property type="entry name" value="P-loop containing nucleotide triphosphate hydrolases"/>
    <property type="match status" value="1"/>
</dbReference>
<dbReference type="InterPro" id="IPR027417">
    <property type="entry name" value="P-loop_NTPase"/>
</dbReference>
<organism evidence="1 2">
    <name type="scientific">Streptosporangium lutulentum</name>
    <dbReference type="NCBI Taxonomy" id="1461250"/>
    <lineage>
        <taxon>Bacteria</taxon>
        <taxon>Bacillati</taxon>
        <taxon>Actinomycetota</taxon>
        <taxon>Actinomycetes</taxon>
        <taxon>Streptosporangiales</taxon>
        <taxon>Streptosporangiaceae</taxon>
        <taxon>Streptosporangium</taxon>
    </lineage>
</organism>
<dbReference type="GO" id="GO:0016301">
    <property type="term" value="F:kinase activity"/>
    <property type="evidence" value="ECO:0007669"/>
    <property type="project" value="UniProtKB-KW"/>
</dbReference>
<gene>
    <name evidence="1" type="ORF">J2853_005195</name>
</gene>
<keyword evidence="1" id="KW-0418">Kinase</keyword>
<keyword evidence="2" id="KW-1185">Reference proteome</keyword>
<comment type="caution">
    <text evidence="1">The sequence shown here is derived from an EMBL/GenBank/DDBJ whole genome shotgun (WGS) entry which is preliminary data.</text>
</comment>
<dbReference type="SUPFAM" id="SSF52540">
    <property type="entry name" value="P-loop containing nucleoside triphosphate hydrolases"/>
    <property type="match status" value="1"/>
</dbReference>
<evidence type="ECO:0000313" key="1">
    <source>
        <dbReference type="EMBL" id="MDP9845984.1"/>
    </source>
</evidence>
<proteinExistence type="predicted"/>
<sequence>MGREVIAVNGLVPPDGHPPWCVLFVCGASGTGKTRVSYPLARHYGIPIVEVDDLVEALQAMTTPEQQPLLHYWRTHPEAARLAPADIVDLQVAVAEALVPAVEAVVGNHLETDTPVIIEGDYLLPGFAARGSFAGVSAGKRVAAVVLHEPDEAQIVANYLHREPSHGEQFRRARVSALYGDRLAAQAAEAGVPTVAARPWANVIERVISALDVPSPSGGPPESR</sequence>
<reference evidence="1 2" key="1">
    <citation type="submission" date="2023-07" db="EMBL/GenBank/DDBJ databases">
        <title>Sequencing the genomes of 1000 actinobacteria strains.</title>
        <authorList>
            <person name="Klenk H.-P."/>
        </authorList>
    </citation>
    <scope>NUCLEOTIDE SEQUENCE [LARGE SCALE GENOMIC DNA]</scope>
    <source>
        <strain evidence="1 2">DSM 46740</strain>
    </source>
</reference>
<keyword evidence="1" id="KW-0808">Transferase</keyword>